<evidence type="ECO:0000259" key="3">
    <source>
        <dbReference type="Pfam" id="PF22725"/>
    </source>
</evidence>
<proteinExistence type="predicted"/>
<dbReference type="Pfam" id="PF01408">
    <property type="entry name" value="GFO_IDH_MocA"/>
    <property type="match status" value="1"/>
</dbReference>
<dbReference type="Gene3D" id="3.40.50.720">
    <property type="entry name" value="NAD(P)-binding Rossmann-like Domain"/>
    <property type="match status" value="1"/>
</dbReference>
<gene>
    <name evidence="4" type="ORF">JF922_18200</name>
</gene>
<dbReference type="InterPro" id="IPR036291">
    <property type="entry name" value="NAD(P)-bd_dom_sf"/>
</dbReference>
<dbReference type="EMBL" id="JAEKNR010000178">
    <property type="protein sequence ID" value="MBJ7599996.1"/>
    <property type="molecule type" value="Genomic_DNA"/>
</dbReference>
<dbReference type="PANTHER" id="PTHR43818:SF11">
    <property type="entry name" value="BCDNA.GH03377"/>
    <property type="match status" value="1"/>
</dbReference>
<dbReference type="AlphaFoldDB" id="A0A934K1S8"/>
<evidence type="ECO:0000313" key="5">
    <source>
        <dbReference type="Proteomes" id="UP000612893"/>
    </source>
</evidence>
<keyword evidence="5" id="KW-1185">Reference proteome</keyword>
<dbReference type="SUPFAM" id="SSF55347">
    <property type="entry name" value="Glyceraldehyde-3-phosphate dehydrogenase-like, C-terminal domain"/>
    <property type="match status" value="1"/>
</dbReference>
<evidence type="ECO:0000259" key="2">
    <source>
        <dbReference type="Pfam" id="PF01408"/>
    </source>
</evidence>
<dbReference type="Gene3D" id="3.30.360.10">
    <property type="entry name" value="Dihydrodipicolinate Reductase, domain 2"/>
    <property type="match status" value="1"/>
</dbReference>
<feature type="domain" description="Gfo/Idh/MocA-like oxidoreductase N-terminal" evidence="2">
    <location>
        <begin position="4"/>
        <end position="120"/>
    </location>
</feature>
<dbReference type="PANTHER" id="PTHR43818">
    <property type="entry name" value="BCDNA.GH03377"/>
    <property type="match status" value="1"/>
</dbReference>
<dbReference type="InterPro" id="IPR000683">
    <property type="entry name" value="Gfo/Idh/MocA-like_OxRdtase_N"/>
</dbReference>
<evidence type="ECO:0000313" key="4">
    <source>
        <dbReference type="EMBL" id="MBJ7599996.1"/>
    </source>
</evidence>
<dbReference type="RefSeq" id="WP_338203661.1">
    <property type="nucleotide sequence ID" value="NZ_JAEKNR010000178.1"/>
</dbReference>
<dbReference type="SUPFAM" id="SSF51735">
    <property type="entry name" value="NAD(P)-binding Rossmann-fold domains"/>
    <property type="match status" value="1"/>
</dbReference>
<dbReference type="InterPro" id="IPR055170">
    <property type="entry name" value="GFO_IDH_MocA-like_dom"/>
</dbReference>
<feature type="domain" description="GFO/IDH/MocA-like oxidoreductase" evidence="3">
    <location>
        <begin position="130"/>
        <end position="256"/>
    </location>
</feature>
<dbReference type="Pfam" id="PF22725">
    <property type="entry name" value="GFO_IDH_MocA_C3"/>
    <property type="match status" value="1"/>
</dbReference>
<name>A0A934K1S8_9BACT</name>
<accession>A0A934K1S8</accession>
<comment type="caution">
    <text evidence="4">The sequence shown here is derived from an EMBL/GenBank/DDBJ whole genome shotgun (WGS) entry which is preliminary data.</text>
</comment>
<dbReference type="InterPro" id="IPR050463">
    <property type="entry name" value="Gfo/Idh/MocA_oxidrdct_glycsds"/>
</dbReference>
<dbReference type="Proteomes" id="UP000612893">
    <property type="component" value="Unassembled WGS sequence"/>
</dbReference>
<protein>
    <submittedName>
        <fullName evidence="4">Gfo/Idh/MocA family oxidoreductase</fullName>
    </submittedName>
</protein>
<organism evidence="4 5">
    <name type="scientific">Candidatus Nephthysia bennettiae</name>
    <dbReference type="NCBI Taxonomy" id="3127016"/>
    <lineage>
        <taxon>Bacteria</taxon>
        <taxon>Bacillati</taxon>
        <taxon>Candidatus Dormiibacterota</taxon>
        <taxon>Candidatus Dormibacteria</taxon>
        <taxon>Candidatus Dormibacterales</taxon>
        <taxon>Candidatus Dormibacteraceae</taxon>
        <taxon>Candidatus Nephthysia</taxon>
    </lineage>
</organism>
<dbReference type="GO" id="GO:0016491">
    <property type="term" value="F:oxidoreductase activity"/>
    <property type="evidence" value="ECO:0007669"/>
    <property type="project" value="UniProtKB-KW"/>
</dbReference>
<keyword evidence="1" id="KW-0560">Oxidoreductase</keyword>
<sequence>MLRIGVLGLSHDHVWDNLNQLVHLGGAQIVAAADGRSELRERVRDHGCELVLESAEQLLDDVRVDAVYIYSDNRHSAELAVMAAERGIDVMVEKPMAADLEGALRMQAAARSAGTLLMVNWPFFWWPSLQHALKLVAEGFIGTPFQVTYRAAHAGPAEAGCSPAFVEWLSDPHKNGAGALMDYCSYGAALTCLLLGLPARVTAVSGRLRKADLDAEDNAVLLMEHQGAISQSTASWTQIGHLTSYIPVFYGDEGTLLVERDGVRLATRQHQDGLRVEVPKPAADLSSSAAFFTAHIRSRDPIEGLCSAETGVATQHVLEAGLLSSRRRCAVQLPLPADSAVLD</sequence>
<reference evidence="4" key="1">
    <citation type="submission" date="2020-10" db="EMBL/GenBank/DDBJ databases">
        <title>Ca. Dormibacterota MAGs.</title>
        <authorList>
            <person name="Montgomery K."/>
        </authorList>
    </citation>
    <scope>NUCLEOTIDE SEQUENCE [LARGE SCALE GENOMIC DNA]</scope>
    <source>
        <strain evidence="4">SC8812_S17_10</strain>
    </source>
</reference>
<evidence type="ECO:0000256" key="1">
    <source>
        <dbReference type="ARBA" id="ARBA00023002"/>
    </source>
</evidence>